<dbReference type="InterPro" id="IPR040198">
    <property type="entry name" value="Fido_containing"/>
</dbReference>
<accession>A0A0F9BFH5</accession>
<gene>
    <name evidence="2" type="ORF">LCGC14_2796110</name>
</gene>
<protein>
    <recommendedName>
        <fullName evidence="1">Fido domain-containing protein</fullName>
    </recommendedName>
</protein>
<dbReference type="SUPFAM" id="SSF140931">
    <property type="entry name" value="Fic-like"/>
    <property type="match status" value="1"/>
</dbReference>
<dbReference type="AlphaFoldDB" id="A0A0F9BFH5"/>
<name>A0A0F9BFH5_9ZZZZ</name>
<dbReference type="InterPro" id="IPR003812">
    <property type="entry name" value="Fido"/>
</dbReference>
<dbReference type="PANTHER" id="PTHR13504:SF38">
    <property type="entry name" value="FIDO DOMAIN-CONTAINING PROTEIN"/>
    <property type="match status" value="1"/>
</dbReference>
<dbReference type="PROSITE" id="PS51459">
    <property type="entry name" value="FIDO"/>
    <property type="match status" value="1"/>
</dbReference>
<dbReference type="EMBL" id="LAZR01052350">
    <property type="protein sequence ID" value="KKK83166.1"/>
    <property type="molecule type" value="Genomic_DNA"/>
</dbReference>
<dbReference type="InterPro" id="IPR036597">
    <property type="entry name" value="Fido-like_dom_sf"/>
</dbReference>
<dbReference type="PANTHER" id="PTHR13504">
    <property type="entry name" value="FIDO DOMAIN-CONTAINING PROTEIN DDB_G0283145"/>
    <property type="match status" value="1"/>
</dbReference>
<feature type="domain" description="Fido" evidence="1">
    <location>
        <begin position="42"/>
        <end position="164"/>
    </location>
</feature>
<evidence type="ECO:0000313" key="2">
    <source>
        <dbReference type="EMBL" id="KKK83166.1"/>
    </source>
</evidence>
<dbReference type="Gene3D" id="1.10.3290.10">
    <property type="entry name" value="Fido-like domain"/>
    <property type="match status" value="1"/>
</dbReference>
<dbReference type="Pfam" id="PF02661">
    <property type="entry name" value="Fic"/>
    <property type="match status" value="1"/>
</dbReference>
<organism evidence="2">
    <name type="scientific">marine sediment metagenome</name>
    <dbReference type="NCBI Taxonomy" id="412755"/>
    <lineage>
        <taxon>unclassified sequences</taxon>
        <taxon>metagenomes</taxon>
        <taxon>ecological metagenomes</taxon>
    </lineage>
</organism>
<proteinExistence type="predicted"/>
<comment type="caution">
    <text evidence="2">The sequence shown here is derived from an EMBL/GenBank/DDBJ whole genome shotgun (WGS) entry which is preliminary data.</text>
</comment>
<evidence type="ECO:0000259" key="1">
    <source>
        <dbReference type="PROSITE" id="PS51459"/>
    </source>
</evidence>
<sequence length="164" mass="19371">MKKEIIKFLQQSNYIEKEYSDEALEDAKEAWVYAVSKDIESIDINYILEIHKLLLQRLRPDIAGKFRTCDVWIGGSPKKVVSQSVFKSELRDIIATMKTSNFIPDKEEEFAKHCHVMFEMVHSFEDGNGRTGRILWQIHRLKLGLPIKVIKEGKEQMEYYKWFK</sequence>
<reference evidence="2" key="1">
    <citation type="journal article" date="2015" name="Nature">
        <title>Complex archaea that bridge the gap between prokaryotes and eukaryotes.</title>
        <authorList>
            <person name="Spang A."/>
            <person name="Saw J.H."/>
            <person name="Jorgensen S.L."/>
            <person name="Zaremba-Niedzwiedzka K."/>
            <person name="Martijn J."/>
            <person name="Lind A.E."/>
            <person name="van Eijk R."/>
            <person name="Schleper C."/>
            <person name="Guy L."/>
            <person name="Ettema T.J."/>
        </authorList>
    </citation>
    <scope>NUCLEOTIDE SEQUENCE</scope>
</reference>